<dbReference type="Proteomes" id="UP000005580">
    <property type="component" value="Unassembled WGS sequence"/>
</dbReference>
<keyword evidence="3" id="KW-1185">Reference proteome</keyword>
<keyword evidence="1" id="KW-0812">Transmembrane</keyword>
<name>E7RP22_9BACT</name>
<protein>
    <submittedName>
        <fullName evidence="2">Uncharacterized protein</fullName>
    </submittedName>
</protein>
<keyword evidence="1" id="KW-0472">Membrane</keyword>
<gene>
    <name evidence="2" type="ORF">HMPREF0663_10923</name>
</gene>
<sequence>MFALPALYILKISTQNLLNVLFFINFFVISLIIFLPFYAKITLSMWGASSHPLCLIPIVYITDLKRYNIEDECKSNYLWHVKKENNRKKPATPLIF</sequence>
<accession>E7RP22</accession>
<evidence type="ECO:0000313" key="3">
    <source>
        <dbReference type="Proteomes" id="UP000005580"/>
    </source>
</evidence>
<reference evidence="2" key="1">
    <citation type="submission" date="2011-01" db="EMBL/GenBank/DDBJ databases">
        <authorList>
            <person name="Muzny D."/>
            <person name="Qin X."/>
            <person name="Buhay C."/>
            <person name="Dugan-Rocha S."/>
            <person name="Ding Y."/>
            <person name="Chen G."/>
            <person name="Hawes A."/>
            <person name="Holder M."/>
            <person name="Jhangiani S."/>
            <person name="Johnson A."/>
            <person name="Khan Z."/>
            <person name="Li Z."/>
            <person name="Liu W."/>
            <person name="Liu X."/>
            <person name="Perez L."/>
            <person name="Shen H."/>
            <person name="Wang Q."/>
            <person name="Watt J."/>
            <person name="Xi L."/>
            <person name="Xin Y."/>
            <person name="Zhou J."/>
            <person name="Deng J."/>
            <person name="Jiang H."/>
            <person name="Liu Y."/>
            <person name="Qu J."/>
            <person name="Song X.-Z."/>
            <person name="Zhang L."/>
            <person name="Villasana D."/>
            <person name="Johnson A."/>
            <person name="Liu J."/>
            <person name="Liyanage D."/>
            <person name="Lorensuhewa L."/>
            <person name="Robinson T."/>
            <person name="Song A."/>
            <person name="Song B.-B."/>
            <person name="Dinh H."/>
            <person name="Thornton R."/>
            <person name="Coyle M."/>
            <person name="Francisco L."/>
            <person name="Jackson L."/>
            <person name="Javaid M."/>
            <person name="Korchina V."/>
            <person name="Kovar C."/>
            <person name="Mata R."/>
            <person name="Mathew T."/>
            <person name="Ngo R."/>
            <person name="Nguyen L."/>
            <person name="Nguyen N."/>
            <person name="Okwuonu G."/>
            <person name="Ongeri F."/>
            <person name="Pham C."/>
            <person name="Simmons D."/>
            <person name="Wilczek-Boney K."/>
            <person name="Hale W."/>
            <person name="Jakkamsetti A."/>
            <person name="Pham P."/>
            <person name="Ruth R."/>
            <person name="San Lucas F."/>
            <person name="Warren J."/>
            <person name="Zhang J."/>
            <person name="Zhao Z."/>
            <person name="Zhou C."/>
            <person name="Zhu D."/>
            <person name="Lee S."/>
            <person name="Bess C."/>
            <person name="Blankenburg K."/>
            <person name="Forbes L."/>
            <person name="Fu Q."/>
            <person name="Gubbala S."/>
            <person name="Hirani K."/>
            <person name="Jayaseelan J.C."/>
            <person name="Lara F."/>
            <person name="Munidasa M."/>
            <person name="Palculict T."/>
            <person name="Patil S."/>
            <person name="Pu L.-L."/>
            <person name="Saada N."/>
            <person name="Tang L."/>
            <person name="Weissenberger G."/>
            <person name="Zhu Y."/>
            <person name="Hemphill L."/>
            <person name="Shang Y."/>
            <person name="Youmans B."/>
            <person name="Ayvaz T."/>
            <person name="Ross M."/>
            <person name="Santibanez J."/>
            <person name="Aqrawi P."/>
            <person name="Gross S."/>
            <person name="Joshi V."/>
            <person name="Fowler G."/>
            <person name="Nazareth L."/>
            <person name="Reid J."/>
            <person name="Worley K."/>
            <person name="Petrosino J."/>
            <person name="Highlander S."/>
            <person name="Gibbs R."/>
        </authorList>
    </citation>
    <scope>NUCLEOTIDE SEQUENCE [LARGE SCALE GENOMIC DNA]</scope>
    <source>
        <strain evidence="2">ATCC 33269</strain>
    </source>
</reference>
<proteinExistence type="predicted"/>
<evidence type="ECO:0000313" key="2">
    <source>
        <dbReference type="EMBL" id="EFZ37465.1"/>
    </source>
</evidence>
<dbReference type="AlphaFoldDB" id="E7RP22"/>
<evidence type="ECO:0000256" key="1">
    <source>
        <dbReference type="SAM" id="Phobius"/>
    </source>
</evidence>
<dbReference type="HOGENOM" id="CLU_2357384_0_0_10"/>
<dbReference type="EMBL" id="AEPE02000003">
    <property type="protein sequence ID" value="EFZ37465.1"/>
    <property type="molecule type" value="Genomic_DNA"/>
</dbReference>
<organism evidence="2 3">
    <name type="scientific">Hoylesella oralis ATCC 33269</name>
    <dbReference type="NCBI Taxonomy" id="873533"/>
    <lineage>
        <taxon>Bacteria</taxon>
        <taxon>Pseudomonadati</taxon>
        <taxon>Bacteroidota</taxon>
        <taxon>Bacteroidia</taxon>
        <taxon>Bacteroidales</taxon>
        <taxon>Prevotellaceae</taxon>
        <taxon>Hoylesella</taxon>
    </lineage>
</organism>
<comment type="caution">
    <text evidence="2">The sequence shown here is derived from an EMBL/GenBank/DDBJ whole genome shotgun (WGS) entry which is preliminary data.</text>
</comment>
<feature type="transmembrane region" description="Helical" evidence="1">
    <location>
        <begin position="20"/>
        <end position="39"/>
    </location>
</feature>
<keyword evidence="1" id="KW-1133">Transmembrane helix</keyword>